<feature type="compositionally biased region" description="Low complexity" evidence="5">
    <location>
        <begin position="1258"/>
        <end position="1271"/>
    </location>
</feature>
<evidence type="ECO:0000256" key="1">
    <source>
        <dbReference type="ARBA" id="ARBA00022536"/>
    </source>
</evidence>
<dbReference type="OrthoDB" id="10040649at2759"/>
<feature type="region of interest" description="Disordered" evidence="5">
    <location>
        <begin position="2353"/>
        <end position="2411"/>
    </location>
</feature>
<feature type="region of interest" description="Disordered" evidence="5">
    <location>
        <begin position="1444"/>
        <end position="1466"/>
    </location>
</feature>
<protein>
    <recommendedName>
        <fullName evidence="8">EGF-like domain-containing protein</fullName>
    </recommendedName>
</protein>
<evidence type="ECO:0000256" key="4">
    <source>
        <dbReference type="PROSITE-ProRule" id="PRU00076"/>
    </source>
</evidence>
<dbReference type="GO" id="GO:0005509">
    <property type="term" value="F:calcium ion binding"/>
    <property type="evidence" value="ECO:0007669"/>
    <property type="project" value="InterPro"/>
</dbReference>
<dbReference type="PROSITE" id="PS00010">
    <property type="entry name" value="ASX_HYDROXYL"/>
    <property type="match status" value="1"/>
</dbReference>
<dbReference type="InterPro" id="IPR051830">
    <property type="entry name" value="NOTCH_homolog"/>
</dbReference>
<keyword evidence="3 4" id="KW-1015">Disulfide bond</keyword>
<dbReference type="CDD" id="cd00054">
    <property type="entry name" value="EGF_CA"/>
    <property type="match status" value="1"/>
</dbReference>
<reference evidence="9" key="1">
    <citation type="submission" date="2022-01" db="EMBL/GenBank/DDBJ databases">
        <authorList>
            <person name="King R."/>
        </authorList>
    </citation>
    <scope>NUCLEOTIDE SEQUENCE</scope>
</reference>
<sequence length="2666" mass="299512">MLQRSNMVVLLLALIIYANPALSQLENNEFGEVKPTPVLKQNHQVPKNVTTKPEEVLHQNGRKFTKFTQHHVNEGGGGGENGSDADEARYNLATRVMSNGVELIVADGKSTFPGEPNFFRVLTNTKNYNRPLTLAPSTLNNVMMLMTLGGKNPKIDNIPENAILNRFVTKTCLTTYTYLTTYEMNGSTMIESREKVISNIATEERNTHNMTPLIASDMTFFKTPNLRVGEFSTTYTYYNTIMDEDVPIVATSKHVVVNTITAADDYLKMIQPSPSAIPVYETNTYYSTVEFSKTINDEEITKVINTRDVITQVIVTESLPHGRMPMSMSHELIDSQESGELSPSADDEYNDTEVHNYIKKTNVIDVNPTRIVDKPNVAGNTMPLQLYATKTYLTTFTYFTTLLQNGVGSGGEISSTVVNSHTRVIENVVTESIPPSLVPNEILDRISKTIIDDAKSDLKTRITLKNGHKIEITAANILKPVDYATAQTEISSIETNDLDVAANDLSPSLALLQADESENAYIDIDSSEENVVIPQQQQHEHYQEPIRIPTLSPKPKPASGSLKIPSLLNSINIPSFSALGPVINAMAGILTSNFGAQAIQKNQHAVPQAQPLKSRPEYEALPQPLPLLSPESQDVILSQSESKNKIPLYIPIREPNNLSHHASMMGSGIPISPGEVITANSDVIVGRPAVIGPKLPSQINAPEEISGMEAPPPFLPLKTPQRPNSFVKDIKTNGNINHVLVKKGDDYIGPPPPKEIHSPLQNKPIPLNNYPRQPMPQNLQKIQPIIPPMMRPHSSHSSSEEMQHHQRPGNILIPKPTPTQETQINNHYIKINHQQQPQPHKPQILPIRNQEQHIKVPQNQPIRQNHQQHHFNHHKSHPRPIPVIEPAHNVMPQNVIEIQKIPEVYSTDLPIITLNNHHRHHFPSSSHDFIAHELPEILDRPTNGQPLLVNIQPSQVANVVIPHDSSSVLVYGGVHEAHKAGQYFNDPPPHANAEVGIKSVNLYADVASINGNNRNQQQQASHMHYDVKDNIIVASDNIVASPSNVNLLVSPLISQTASYNRPNEYNQNSVHFSPSNVINFHPGSSIAVGPNNPSKQQILLQQIEQQNAIDQQLKQKYIENQKRIEEQRRQELIRRQKIEEQKRREFEEQKRREYEEQRRREYEDQQRQKQHEMIKKQEAERQKIEQQQRQQEVENQKRLQYEHEMKLRQEYDQHKKQQEIRNKNKNQIVLPHRSPIRPQNPVAQNNGHPDSSGFIVLSSNYNSNPQSNQNSFIPMPPSYKPQGTVEAVPISGESEAQDSEGPEGQESIKHPKLPSGENINEFDDEMIKPIDEYDKFVYHKITAASTTTSEPITTTTRRTTQTSPITTRRSSTVPISTERINIPTTNRNGPIYIPKPYPNHQFENLPILVNDLQHRPPPTARPTTIKTFQRIPTIGPQYKPNIQGGNTISQSMKPPAPPKISRRPTHPFNIHRTTFKISMPIDPKPDDVSVVNNLQTEVPFNPIYTQNAVTESSMLTERQTSSTFRPRTTEFSTAATAVKFSRIPNTTSTNEGKKVETTTSESDLNIGEVEPVKVFNFTEENAEVFDSKETINPHNHGFINPQQILDDKNKHEKDDIDLMPPSNKNDKPYHTIVRNPNLTTYKTSNVKLEVTSSELETMKPPAPPINPTTKAPTFVEIANMKPPQDENPRFKPQYVNIQRPTISLNRFTPSSPDPLTTTIKTKPTISTYKPPLRNRFPTLRPLKIEVTNEKVEEDKKVEVTSKYTESVIKATPTLSASQTEKIQINTTPLLTKVTKVSSSVRKEIHIPKSTEIKADERRKIVHNTTILTEQIITSTKWIQFTNTKTITLSKTKTETIHHSHGIPVVSTSVQTVYETITETETLLKPTVITSIHPTMTIIRETIIPTYPSTTEEIIEGFVSNEDLDEFIINDYDTKNGSIVHVSSNEVHSNNKKHPIENESIFVVVNDKKNHQQKINIDPSIIKHTTLYNHSTFTNEIEDVSRDEEDNNDGAGHILLGGILIASPPQLNKSQQGAAISGKCYPECNKVNNEYCHRVDGIMRCTCRPGFARMFPDRPCKPIYTYIMKIGLNRIGRDKLVFDSSLLNRTTSNYTKLQETAYNGVDRMLMQSDLRDIYHSIEIIGFNKTKENGITGKLFIQLSENTNEKKLRETVKKYLRMSNYNLGGTELYANPLVTDLETYDFDECDAEDKSHDCSEFSHCFNLLGTYTCSCLEGFADESENPIYPGRVCVKELVGCEKCHYHGTCLTQVNDQIICECFQWYTGEQCQFNLKLLLFGLVIAGVTLFTLLMICIIITCVKKKRVNQNSIAPAMNIIQRRISGSAHHSVGSNADRKAMIQDTSSEASEDHEPAPYFRKKSNDETQRKVSVEAVAPKKKKSVIHNPMGSFSKATSVDQRDRSLTVMIPRAKYHPGSKPGNIADVEGYKSKSSSSASVNQNQSKLLNYLESSPSSAKAKTNVPCEKSNYQPQNPGALVSAGFKVSAAGGSSSPINTSTSSTNHSKNNRISKTTSHQNVNEIGSKYYAVHKISTVSEQPIMSSSRIEEKSQLSVVRKSYSHGNLMENMDDWLDNGNITEAMSEARSYDETTIQAPTKAIRNLYYKQLSHNDGNNTEDMNTMAERDMASTVLLPHTHLYKPTTDRGSDISGFDSL</sequence>
<feature type="region of interest" description="Disordered" evidence="5">
    <location>
        <begin position="1226"/>
        <end position="1320"/>
    </location>
</feature>
<evidence type="ECO:0000313" key="10">
    <source>
        <dbReference type="Proteomes" id="UP001153620"/>
    </source>
</evidence>
<name>A0A9N9RNJ2_9DIPT</name>
<dbReference type="SUPFAM" id="SSF57184">
    <property type="entry name" value="Growth factor receptor domain"/>
    <property type="match status" value="1"/>
</dbReference>
<feature type="domain" description="EGF-like" evidence="8">
    <location>
        <begin position="2250"/>
        <end position="2285"/>
    </location>
</feature>
<organism evidence="9 10">
    <name type="scientific">Chironomus riparius</name>
    <dbReference type="NCBI Taxonomy" id="315576"/>
    <lineage>
        <taxon>Eukaryota</taxon>
        <taxon>Metazoa</taxon>
        <taxon>Ecdysozoa</taxon>
        <taxon>Arthropoda</taxon>
        <taxon>Hexapoda</taxon>
        <taxon>Insecta</taxon>
        <taxon>Pterygota</taxon>
        <taxon>Neoptera</taxon>
        <taxon>Endopterygota</taxon>
        <taxon>Diptera</taxon>
        <taxon>Nematocera</taxon>
        <taxon>Chironomoidea</taxon>
        <taxon>Chironomidae</taxon>
        <taxon>Chironominae</taxon>
        <taxon>Chironomus</taxon>
    </lineage>
</organism>
<dbReference type="PROSITE" id="PS50026">
    <property type="entry name" value="EGF_3"/>
    <property type="match status" value="2"/>
</dbReference>
<gene>
    <name evidence="9" type="ORF">CHIRRI_LOCUS4664</name>
</gene>
<dbReference type="Gene3D" id="2.10.25.10">
    <property type="entry name" value="Laminin"/>
    <property type="match status" value="1"/>
</dbReference>
<keyword evidence="10" id="KW-1185">Reference proteome</keyword>
<dbReference type="EMBL" id="OU895878">
    <property type="protein sequence ID" value="CAG9801743.1"/>
    <property type="molecule type" value="Genomic_DNA"/>
</dbReference>
<dbReference type="SMART" id="SM00181">
    <property type="entry name" value="EGF"/>
    <property type="match status" value="3"/>
</dbReference>
<feature type="transmembrane region" description="Helical" evidence="6">
    <location>
        <begin position="2290"/>
        <end position="2315"/>
    </location>
</feature>
<feature type="compositionally biased region" description="Low complexity" evidence="5">
    <location>
        <begin position="1349"/>
        <end position="1372"/>
    </location>
</feature>
<keyword evidence="6" id="KW-0812">Transmembrane</keyword>
<dbReference type="InterPro" id="IPR049883">
    <property type="entry name" value="NOTCH1_EGF-like"/>
</dbReference>
<dbReference type="InterPro" id="IPR000152">
    <property type="entry name" value="EGF-type_Asp/Asn_hydroxyl_site"/>
</dbReference>
<feature type="domain" description="EGF-like" evidence="8">
    <location>
        <begin position="2199"/>
        <end position="2236"/>
    </location>
</feature>
<feature type="disulfide bond" evidence="4">
    <location>
        <begin position="2275"/>
        <end position="2284"/>
    </location>
</feature>
<feature type="region of interest" description="Disordered" evidence="5">
    <location>
        <begin position="2501"/>
        <end position="2526"/>
    </location>
</feature>
<keyword evidence="1 4" id="KW-0245">EGF-like domain</keyword>
<accession>A0A9N9RNJ2</accession>
<evidence type="ECO:0000256" key="2">
    <source>
        <dbReference type="ARBA" id="ARBA00022737"/>
    </source>
</evidence>
<dbReference type="SUPFAM" id="SSF82671">
    <property type="entry name" value="SEA domain"/>
    <property type="match status" value="1"/>
</dbReference>
<feature type="compositionally biased region" description="Low complexity" evidence="5">
    <location>
        <begin position="2443"/>
        <end position="2457"/>
    </location>
</feature>
<dbReference type="InterPro" id="IPR036364">
    <property type="entry name" value="SEA_dom_sf"/>
</dbReference>
<keyword evidence="7" id="KW-0732">Signal</keyword>
<feature type="compositionally biased region" description="Basic and acidic residues" evidence="5">
    <location>
        <begin position="2374"/>
        <end position="2384"/>
    </location>
</feature>
<dbReference type="InterPro" id="IPR009030">
    <property type="entry name" value="Growth_fac_rcpt_cys_sf"/>
</dbReference>
<dbReference type="PANTHER" id="PTHR24033">
    <property type="entry name" value="EGF-LIKE DOMAIN-CONTAINING PROTEIN"/>
    <property type="match status" value="1"/>
</dbReference>
<proteinExistence type="predicted"/>
<dbReference type="SMART" id="SM00179">
    <property type="entry name" value="EGF_CA"/>
    <property type="match status" value="1"/>
</dbReference>
<feature type="signal peptide" evidence="7">
    <location>
        <begin position="1"/>
        <end position="23"/>
    </location>
</feature>
<keyword evidence="6" id="KW-0472">Membrane</keyword>
<evidence type="ECO:0000256" key="6">
    <source>
        <dbReference type="SAM" id="Phobius"/>
    </source>
</evidence>
<dbReference type="PROSITE" id="PS01187">
    <property type="entry name" value="EGF_CA"/>
    <property type="match status" value="1"/>
</dbReference>
<evidence type="ECO:0000256" key="7">
    <source>
        <dbReference type="SAM" id="SignalP"/>
    </source>
</evidence>
<feature type="compositionally biased region" description="Low complexity" evidence="5">
    <location>
        <begin position="2503"/>
        <end position="2517"/>
    </location>
</feature>
<feature type="compositionally biased region" description="Polar residues" evidence="5">
    <location>
        <begin position="2462"/>
        <end position="2471"/>
    </location>
</feature>
<keyword evidence="2" id="KW-0677">Repeat</keyword>
<feature type="region of interest" description="Disordered" evidence="5">
    <location>
        <begin position="2424"/>
        <end position="2484"/>
    </location>
</feature>
<dbReference type="InterPro" id="IPR001881">
    <property type="entry name" value="EGF-like_Ca-bd_dom"/>
</dbReference>
<dbReference type="Proteomes" id="UP001153620">
    <property type="component" value="Chromosome 2"/>
</dbReference>
<feature type="compositionally biased region" description="Polar residues" evidence="5">
    <location>
        <begin position="1704"/>
        <end position="1715"/>
    </location>
</feature>
<dbReference type="PROSITE" id="PS00022">
    <property type="entry name" value="EGF_1"/>
    <property type="match status" value="1"/>
</dbReference>
<feature type="compositionally biased region" description="Low complexity" evidence="5">
    <location>
        <begin position="1716"/>
        <end position="1731"/>
    </location>
</feature>
<keyword evidence="6" id="KW-1133">Transmembrane helix</keyword>
<evidence type="ECO:0000256" key="3">
    <source>
        <dbReference type="ARBA" id="ARBA00023157"/>
    </source>
</evidence>
<evidence type="ECO:0000259" key="8">
    <source>
        <dbReference type="PROSITE" id="PS50026"/>
    </source>
</evidence>
<evidence type="ECO:0000256" key="5">
    <source>
        <dbReference type="SAM" id="MobiDB-lite"/>
    </source>
</evidence>
<evidence type="ECO:0000313" key="9">
    <source>
        <dbReference type="EMBL" id="CAG9801743.1"/>
    </source>
</evidence>
<feature type="chain" id="PRO_5040468591" description="EGF-like domain-containing protein" evidence="7">
    <location>
        <begin position="24"/>
        <end position="2666"/>
    </location>
</feature>
<feature type="region of interest" description="Disordered" evidence="5">
    <location>
        <begin position="1704"/>
        <end position="1732"/>
    </location>
</feature>
<dbReference type="InterPro" id="IPR000742">
    <property type="entry name" value="EGF"/>
</dbReference>
<feature type="region of interest" description="Disordered" evidence="5">
    <location>
        <begin position="1142"/>
        <end position="1197"/>
    </location>
</feature>
<dbReference type="PANTHER" id="PTHR24033:SF224">
    <property type="entry name" value="C-TYPE LECTIN"/>
    <property type="match status" value="1"/>
</dbReference>
<feature type="region of interest" description="Disordered" evidence="5">
    <location>
        <begin position="1349"/>
        <end position="1373"/>
    </location>
</feature>
<dbReference type="InterPro" id="IPR018097">
    <property type="entry name" value="EGF_Ca-bd_CS"/>
</dbReference>
<dbReference type="Pfam" id="PF07645">
    <property type="entry name" value="EGF_CA"/>
    <property type="match status" value="1"/>
</dbReference>
<reference evidence="9" key="2">
    <citation type="submission" date="2022-10" db="EMBL/GenBank/DDBJ databases">
        <authorList>
            <consortium name="ENA_rothamsted_submissions"/>
            <consortium name="culmorum"/>
            <person name="King R."/>
        </authorList>
    </citation>
    <scope>NUCLEOTIDE SEQUENCE</scope>
</reference>
<comment type="caution">
    <text evidence="4">Lacks conserved residue(s) required for the propagation of feature annotation.</text>
</comment>